<protein>
    <submittedName>
        <fullName evidence="1">Uncharacterized protein</fullName>
    </submittedName>
</protein>
<reference evidence="1" key="1">
    <citation type="submission" date="2021-02" db="EMBL/GenBank/DDBJ databases">
        <authorList>
            <consortium name="DOE Joint Genome Institute"/>
            <person name="Ahrendt S."/>
            <person name="Looney B.P."/>
            <person name="Miyauchi S."/>
            <person name="Morin E."/>
            <person name="Drula E."/>
            <person name="Courty P.E."/>
            <person name="Chicoki N."/>
            <person name="Fauchery L."/>
            <person name="Kohler A."/>
            <person name="Kuo A."/>
            <person name="Labutti K."/>
            <person name="Pangilinan J."/>
            <person name="Lipzen A."/>
            <person name="Riley R."/>
            <person name="Andreopoulos W."/>
            <person name="He G."/>
            <person name="Johnson J."/>
            <person name="Barry K.W."/>
            <person name="Grigoriev I.V."/>
            <person name="Nagy L."/>
            <person name="Hibbett D."/>
            <person name="Henrissat B."/>
            <person name="Matheny P.B."/>
            <person name="Labbe J."/>
            <person name="Martin F."/>
        </authorList>
    </citation>
    <scope>NUCLEOTIDE SEQUENCE</scope>
    <source>
        <strain evidence="1">EC-137</strain>
    </source>
</reference>
<gene>
    <name evidence="1" type="ORF">K488DRAFT_89281</name>
</gene>
<keyword evidence="2" id="KW-1185">Reference proteome</keyword>
<evidence type="ECO:0000313" key="1">
    <source>
        <dbReference type="EMBL" id="KAI0028894.1"/>
    </source>
</evidence>
<accession>A0ACB8QAN3</accession>
<name>A0ACB8QAN3_9AGAM</name>
<evidence type="ECO:0000313" key="2">
    <source>
        <dbReference type="Proteomes" id="UP000814128"/>
    </source>
</evidence>
<proteinExistence type="predicted"/>
<organism evidence="1 2">
    <name type="scientific">Vararia minispora EC-137</name>
    <dbReference type="NCBI Taxonomy" id="1314806"/>
    <lineage>
        <taxon>Eukaryota</taxon>
        <taxon>Fungi</taxon>
        <taxon>Dikarya</taxon>
        <taxon>Basidiomycota</taxon>
        <taxon>Agaricomycotina</taxon>
        <taxon>Agaricomycetes</taxon>
        <taxon>Russulales</taxon>
        <taxon>Lachnocladiaceae</taxon>
        <taxon>Vararia</taxon>
    </lineage>
</organism>
<dbReference type="EMBL" id="MU273714">
    <property type="protein sequence ID" value="KAI0028894.1"/>
    <property type="molecule type" value="Genomic_DNA"/>
</dbReference>
<sequence length="210" mass="23006">MPAALITAPAVLDRPHLKGFGFVLEIVLNGAVTIQVLSLFRGRNLTLPFFLRLAAMQINAIALAGSRLEDGQVRSSQRAFMLVFYTLAIVILLHIEAISLYVYYDTWFRFYTVPKGANITYRLLCLALDTGIVCSLLTIAYMITLLTSNEMSRALSGCVMQTACLSISSLSVFVVTLPKDGAPIYEGEARDVALAMRNDAKVIPEKAIPV</sequence>
<comment type="caution">
    <text evidence="1">The sequence shown here is derived from an EMBL/GenBank/DDBJ whole genome shotgun (WGS) entry which is preliminary data.</text>
</comment>
<reference evidence="1" key="2">
    <citation type="journal article" date="2022" name="New Phytol.">
        <title>Evolutionary transition to the ectomycorrhizal habit in the genomes of a hyperdiverse lineage of mushroom-forming fungi.</title>
        <authorList>
            <person name="Looney B."/>
            <person name="Miyauchi S."/>
            <person name="Morin E."/>
            <person name="Drula E."/>
            <person name="Courty P.E."/>
            <person name="Kohler A."/>
            <person name="Kuo A."/>
            <person name="LaButti K."/>
            <person name="Pangilinan J."/>
            <person name="Lipzen A."/>
            <person name="Riley R."/>
            <person name="Andreopoulos W."/>
            <person name="He G."/>
            <person name="Johnson J."/>
            <person name="Nolan M."/>
            <person name="Tritt A."/>
            <person name="Barry K.W."/>
            <person name="Grigoriev I.V."/>
            <person name="Nagy L.G."/>
            <person name="Hibbett D."/>
            <person name="Henrissat B."/>
            <person name="Matheny P.B."/>
            <person name="Labbe J."/>
            <person name="Martin F.M."/>
        </authorList>
    </citation>
    <scope>NUCLEOTIDE SEQUENCE</scope>
    <source>
        <strain evidence="1">EC-137</strain>
    </source>
</reference>
<dbReference type="Proteomes" id="UP000814128">
    <property type="component" value="Unassembled WGS sequence"/>
</dbReference>